<dbReference type="InterPro" id="IPR036425">
    <property type="entry name" value="MoaB/Mog-like_dom_sf"/>
</dbReference>
<dbReference type="Pfam" id="PF12727">
    <property type="entry name" value="PBP_like"/>
    <property type="match status" value="1"/>
</dbReference>
<evidence type="ECO:0000256" key="2">
    <source>
        <dbReference type="ARBA" id="ARBA00005046"/>
    </source>
</evidence>
<comment type="function">
    <text evidence="1 6">Catalyzes the insertion of molybdate into adenylated molybdopterin with the concomitant release of AMP.</text>
</comment>
<dbReference type="GO" id="GO:0005829">
    <property type="term" value="C:cytosol"/>
    <property type="evidence" value="ECO:0007669"/>
    <property type="project" value="TreeGrafter"/>
</dbReference>
<evidence type="ECO:0000256" key="3">
    <source>
        <dbReference type="ARBA" id="ARBA00010763"/>
    </source>
</evidence>
<protein>
    <recommendedName>
        <fullName evidence="6">Molybdopterin molybdenumtransferase</fullName>
        <ecNumber evidence="6">2.10.1.1</ecNumber>
    </recommendedName>
</protein>
<comment type="caution">
    <text evidence="8">The sequence shown here is derived from an EMBL/GenBank/DDBJ whole genome shotgun (WGS) entry which is preliminary data.</text>
</comment>
<keyword evidence="6" id="KW-0460">Magnesium</keyword>
<dbReference type="PANTHER" id="PTHR10192">
    <property type="entry name" value="MOLYBDOPTERIN BIOSYNTHESIS PROTEIN"/>
    <property type="match status" value="1"/>
</dbReference>
<dbReference type="Proteomes" id="UP000183085">
    <property type="component" value="Unassembled WGS sequence"/>
</dbReference>
<dbReference type="Gene3D" id="2.40.340.10">
    <property type="entry name" value="MoeA, C-terminal, domain IV"/>
    <property type="match status" value="1"/>
</dbReference>
<dbReference type="EC" id="2.10.1.1" evidence="6"/>
<dbReference type="Gene3D" id="3.90.105.10">
    <property type="entry name" value="Molybdopterin biosynthesis moea protein, domain 2"/>
    <property type="match status" value="1"/>
</dbReference>
<feature type="domain" description="MoaB/Mog" evidence="7">
    <location>
        <begin position="180"/>
        <end position="317"/>
    </location>
</feature>
<evidence type="ECO:0000313" key="8">
    <source>
        <dbReference type="EMBL" id="OIP41371.1"/>
    </source>
</evidence>
<dbReference type="InterPro" id="IPR001453">
    <property type="entry name" value="MoaB/Mog_dom"/>
</dbReference>
<dbReference type="STRING" id="1817895.AUJ95_03455"/>
<dbReference type="InterPro" id="IPR005110">
    <property type="entry name" value="MoeA_linker/N"/>
</dbReference>
<keyword evidence="6" id="KW-0808">Transferase</keyword>
<dbReference type="Pfam" id="PF00994">
    <property type="entry name" value="MoCF_biosynth"/>
    <property type="match status" value="1"/>
</dbReference>
<dbReference type="InterPro" id="IPR036688">
    <property type="entry name" value="MoeA_C_domain_IV_sf"/>
</dbReference>
<comment type="pathway">
    <text evidence="2 6">Cofactor biosynthesis; molybdopterin biosynthesis.</text>
</comment>
<dbReference type="PANTHER" id="PTHR10192:SF16">
    <property type="entry name" value="MOLYBDOPTERIN MOLYBDENUMTRANSFERASE"/>
    <property type="match status" value="1"/>
</dbReference>
<dbReference type="CDD" id="cd00887">
    <property type="entry name" value="MoeA"/>
    <property type="match status" value="1"/>
</dbReference>
<comment type="catalytic activity">
    <reaction evidence="5">
        <text>adenylyl-molybdopterin + molybdate = Mo-molybdopterin + AMP + H(+)</text>
        <dbReference type="Rhea" id="RHEA:35047"/>
        <dbReference type="ChEBI" id="CHEBI:15378"/>
        <dbReference type="ChEBI" id="CHEBI:36264"/>
        <dbReference type="ChEBI" id="CHEBI:62727"/>
        <dbReference type="ChEBI" id="CHEBI:71302"/>
        <dbReference type="ChEBI" id="CHEBI:456215"/>
        <dbReference type="EC" id="2.10.1.1"/>
    </reaction>
</comment>
<dbReference type="SMART" id="SM00852">
    <property type="entry name" value="MoCF_biosynth"/>
    <property type="match status" value="1"/>
</dbReference>
<dbReference type="GO" id="GO:0061599">
    <property type="term" value="F:molybdopterin molybdotransferase activity"/>
    <property type="evidence" value="ECO:0007669"/>
    <property type="project" value="UniProtKB-UniRule"/>
</dbReference>
<dbReference type="GO" id="GO:0046872">
    <property type="term" value="F:metal ion binding"/>
    <property type="evidence" value="ECO:0007669"/>
    <property type="project" value="UniProtKB-UniRule"/>
</dbReference>
<organism evidence="8 9">
    <name type="scientific">Candidatus Desantisbacteria bacterium CG2_30_40_21</name>
    <dbReference type="NCBI Taxonomy" id="1817895"/>
    <lineage>
        <taxon>Bacteria</taxon>
        <taxon>Candidatus Desantisiibacteriota</taxon>
    </lineage>
</organism>
<proteinExistence type="inferred from homology"/>
<keyword evidence="6" id="KW-0500">Molybdenum</keyword>
<evidence type="ECO:0000259" key="7">
    <source>
        <dbReference type="SMART" id="SM00852"/>
    </source>
</evidence>
<evidence type="ECO:0000256" key="4">
    <source>
        <dbReference type="ARBA" id="ARBA00023150"/>
    </source>
</evidence>
<dbReference type="InterPro" id="IPR038987">
    <property type="entry name" value="MoeA-like"/>
</dbReference>
<dbReference type="EMBL" id="MNYI01000085">
    <property type="protein sequence ID" value="OIP41371.1"/>
    <property type="molecule type" value="Genomic_DNA"/>
</dbReference>
<dbReference type="UniPathway" id="UPA00344"/>
<reference evidence="8 9" key="1">
    <citation type="journal article" date="2016" name="Environ. Microbiol.">
        <title>Genomic resolution of a cold subsurface aquifer community provides metabolic insights for novel microbes adapted to high CO concentrations.</title>
        <authorList>
            <person name="Probst A.J."/>
            <person name="Castelle C.J."/>
            <person name="Singh A."/>
            <person name="Brown C.T."/>
            <person name="Anantharaman K."/>
            <person name="Sharon I."/>
            <person name="Hug L.A."/>
            <person name="Burstein D."/>
            <person name="Emerson J.B."/>
            <person name="Thomas B.C."/>
            <person name="Banfield J.F."/>
        </authorList>
    </citation>
    <scope>NUCLEOTIDE SEQUENCE [LARGE SCALE GENOMIC DNA]</scope>
    <source>
        <strain evidence="8">CG2_30_40_21</strain>
    </source>
</reference>
<accession>A0A1J5E175</accession>
<dbReference type="Pfam" id="PF03453">
    <property type="entry name" value="MoeA_N"/>
    <property type="match status" value="1"/>
</dbReference>
<dbReference type="NCBIfam" id="TIGR00177">
    <property type="entry name" value="molyb_syn"/>
    <property type="match status" value="1"/>
</dbReference>
<gene>
    <name evidence="8" type="ORF">AUJ95_03455</name>
</gene>
<keyword evidence="4 6" id="KW-0501">Molybdenum cofactor biosynthesis</keyword>
<dbReference type="Pfam" id="PF03454">
    <property type="entry name" value="MoeA_C"/>
    <property type="match status" value="1"/>
</dbReference>
<dbReference type="InterPro" id="IPR024370">
    <property type="entry name" value="PBP_domain"/>
</dbReference>
<dbReference type="Gene3D" id="3.40.980.10">
    <property type="entry name" value="MoaB/Mog-like domain"/>
    <property type="match status" value="1"/>
</dbReference>
<dbReference type="AlphaFoldDB" id="A0A1J5E175"/>
<dbReference type="SUPFAM" id="SSF53218">
    <property type="entry name" value="Molybdenum cofactor biosynthesis proteins"/>
    <property type="match status" value="1"/>
</dbReference>
<evidence type="ECO:0000256" key="1">
    <source>
        <dbReference type="ARBA" id="ARBA00002901"/>
    </source>
</evidence>
<dbReference type="InterPro" id="IPR005111">
    <property type="entry name" value="MoeA_C_domain_IV"/>
</dbReference>
<dbReference type="NCBIfam" id="NF011068">
    <property type="entry name" value="PRK14498.1"/>
    <property type="match status" value="1"/>
</dbReference>
<evidence type="ECO:0000256" key="6">
    <source>
        <dbReference type="RuleBase" id="RU365090"/>
    </source>
</evidence>
<dbReference type="Gene3D" id="2.170.190.11">
    <property type="entry name" value="Molybdopterin biosynthesis moea protein, domain 3"/>
    <property type="match status" value="1"/>
</dbReference>
<evidence type="ECO:0000313" key="9">
    <source>
        <dbReference type="Proteomes" id="UP000183085"/>
    </source>
</evidence>
<comment type="cofactor">
    <cofactor evidence="6">
        <name>Mg(2+)</name>
        <dbReference type="ChEBI" id="CHEBI:18420"/>
    </cofactor>
</comment>
<dbReference type="InterPro" id="IPR036135">
    <property type="entry name" value="MoeA_linker/N_sf"/>
</dbReference>
<dbReference type="SUPFAM" id="SSF53850">
    <property type="entry name" value="Periplasmic binding protein-like II"/>
    <property type="match status" value="1"/>
</dbReference>
<dbReference type="SUPFAM" id="SSF63867">
    <property type="entry name" value="MoeA C-terminal domain-like"/>
    <property type="match status" value="1"/>
</dbReference>
<keyword evidence="6" id="KW-0479">Metal-binding</keyword>
<name>A0A1J5E175_9BACT</name>
<sequence>MKRNIYLMMKPLEEARNIWQARCGNLKIDKELLAVERSMSRITAEPVIARICSPSYHSAAMDGIAVRAESLINASETTPRCLILNNDAVLINTGNPLPHEMDAVIKIEDVCMQSEGISSLQSVEIMTPVVPYQHVRMVGEDIIAGEMILTINHSIRPQDIGAMLAGGVIKIWVKKKPQVIIIPTGDELVPLGEPLKRGQIIEFNSSILKAMVEEWGGEAIIHKIVPDDYQMIKDAVKEAVAKADIVLINAGSSAGSKDYTPQIIRELGELVVHGVTMMPGKPVALGIITEKPVVGIPGYPVSAMLAMEEFVMPVICQSLSMKEKQREKIQAVITQKIASRLGLEEFVRVGVGYFPKRDIPFVAVPQRQGAGIITSMVKADGILRIPRLCEGLEEGSKVDVELLRTKTMIESNVILIGSHDNLLDILANCLCKQYPQMSLCVTNVGSLGGLLSLRRGDCHLTTCHLLDEDTGEYNLPYIKRFLHGMDVSIITLAWREQGLIIQKGNPKNIHVLTDLIRDDIVFINRQKGAGTRILLDYKLKKAGILSNNIRGYETEVFTHMAVCAAIEAGTADTGLGIMASAGVFDMDFIPLTRERYDLVIPGENLSLPGISALLEIINSLEFRIQIASLKGYDLNECGREHGFTSSHSVSLSLLPH</sequence>
<dbReference type="GO" id="GO:0006777">
    <property type="term" value="P:Mo-molybdopterin cofactor biosynthetic process"/>
    <property type="evidence" value="ECO:0007669"/>
    <property type="project" value="UniProtKB-UniRule"/>
</dbReference>
<dbReference type="SUPFAM" id="SSF63882">
    <property type="entry name" value="MoeA N-terminal region -like"/>
    <property type="match status" value="1"/>
</dbReference>
<comment type="similarity">
    <text evidence="3 6">Belongs to the MoeA family.</text>
</comment>
<evidence type="ECO:0000256" key="5">
    <source>
        <dbReference type="ARBA" id="ARBA00047317"/>
    </source>
</evidence>